<keyword evidence="3" id="KW-1185">Reference proteome</keyword>
<name>A0A328NZY4_9GAMM</name>
<keyword evidence="1" id="KW-1133">Transmembrane helix</keyword>
<accession>A0A328NZY4</accession>
<dbReference type="EMBL" id="NFZS01000004">
    <property type="protein sequence ID" value="RAO75587.1"/>
    <property type="molecule type" value="Genomic_DNA"/>
</dbReference>
<feature type="transmembrane region" description="Helical" evidence="1">
    <location>
        <begin position="6"/>
        <end position="32"/>
    </location>
</feature>
<sequence length="118" mass="12510">MDASMQILYGLLANAPQMTAAIIGVVLAAVFWRRMPGPALLLLLGSIIEMLVLLASGWYHFVYLPAAVQAREQTTIELARHAAVVGVATSVLQGIAFGMLVWAVVAGRGRQLPAVAGR</sequence>
<protein>
    <recommendedName>
        <fullName evidence="4">DUF4149 domain-containing protein</fullName>
    </recommendedName>
</protein>
<reference evidence="2 3" key="1">
    <citation type="journal article" date="2018" name="Genet. Mol. Biol.">
        <title>The genome sequence of Dyella jiangningensis FCAV SCS01 from a lignocellulose-decomposing microbial consortium metagenome reveals potential for biotechnological applications.</title>
        <authorList>
            <person name="Desiderato J.G."/>
            <person name="Alvarenga D.O."/>
            <person name="Constancio M.T.L."/>
            <person name="Alves L.M.C."/>
            <person name="Varani A.M."/>
        </authorList>
    </citation>
    <scope>NUCLEOTIDE SEQUENCE [LARGE SCALE GENOMIC DNA]</scope>
    <source>
        <strain evidence="2 3">FCAV SCS01</strain>
    </source>
</reference>
<keyword evidence="1" id="KW-0812">Transmembrane</keyword>
<dbReference type="AlphaFoldDB" id="A0A328NZY4"/>
<organism evidence="2 3">
    <name type="scientific">Dyella jiangningensis</name>
    <dbReference type="NCBI Taxonomy" id="1379159"/>
    <lineage>
        <taxon>Bacteria</taxon>
        <taxon>Pseudomonadati</taxon>
        <taxon>Pseudomonadota</taxon>
        <taxon>Gammaproteobacteria</taxon>
        <taxon>Lysobacterales</taxon>
        <taxon>Rhodanobacteraceae</taxon>
        <taxon>Dyella</taxon>
    </lineage>
</organism>
<evidence type="ECO:0000256" key="1">
    <source>
        <dbReference type="SAM" id="Phobius"/>
    </source>
</evidence>
<comment type="caution">
    <text evidence="2">The sequence shown here is derived from an EMBL/GenBank/DDBJ whole genome shotgun (WGS) entry which is preliminary data.</text>
</comment>
<evidence type="ECO:0000313" key="2">
    <source>
        <dbReference type="EMBL" id="RAO75587.1"/>
    </source>
</evidence>
<feature type="transmembrane region" description="Helical" evidence="1">
    <location>
        <begin position="39"/>
        <end position="61"/>
    </location>
</feature>
<dbReference type="Proteomes" id="UP000248926">
    <property type="component" value="Unassembled WGS sequence"/>
</dbReference>
<evidence type="ECO:0000313" key="3">
    <source>
        <dbReference type="Proteomes" id="UP000248926"/>
    </source>
</evidence>
<evidence type="ECO:0008006" key="4">
    <source>
        <dbReference type="Google" id="ProtNLM"/>
    </source>
</evidence>
<keyword evidence="1" id="KW-0472">Membrane</keyword>
<proteinExistence type="predicted"/>
<gene>
    <name evidence="2" type="ORF">CA260_16130</name>
</gene>
<feature type="transmembrane region" description="Helical" evidence="1">
    <location>
        <begin position="81"/>
        <end position="105"/>
    </location>
</feature>